<feature type="non-terminal residue" evidence="2">
    <location>
        <position position="40"/>
    </location>
</feature>
<feature type="region of interest" description="Disordered" evidence="1">
    <location>
        <begin position="19"/>
        <end position="40"/>
    </location>
</feature>
<dbReference type="EMBL" id="DLYI01000259">
    <property type="protein sequence ID" value="HAC29829.1"/>
    <property type="molecule type" value="Genomic_DNA"/>
</dbReference>
<evidence type="ECO:0000256" key="1">
    <source>
        <dbReference type="SAM" id="MobiDB-lite"/>
    </source>
</evidence>
<name>A0A3B8WHV8_MARNT</name>
<evidence type="ECO:0000313" key="2">
    <source>
        <dbReference type="EMBL" id="HAC29829.1"/>
    </source>
</evidence>
<dbReference type="AlphaFoldDB" id="A0A3B8WHV8"/>
<reference evidence="2 3" key="1">
    <citation type="journal article" date="2018" name="Nat. Biotechnol.">
        <title>A standardized bacterial taxonomy based on genome phylogeny substantially revises the tree of life.</title>
        <authorList>
            <person name="Parks D.H."/>
            <person name="Chuvochina M."/>
            <person name="Waite D.W."/>
            <person name="Rinke C."/>
            <person name="Skarshewski A."/>
            <person name="Chaumeil P.A."/>
            <person name="Hugenholtz P."/>
        </authorList>
    </citation>
    <scope>NUCLEOTIDE SEQUENCE [LARGE SCALE GENOMIC DNA]</scope>
    <source>
        <strain evidence="2">UBA9049</strain>
    </source>
</reference>
<sequence>FGESLLVYRPPINTKAVGSMINQRSNGNPEKALNWITPHQ</sequence>
<gene>
    <name evidence="2" type="ORF">DCF82_18800</name>
</gene>
<protein>
    <submittedName>
        <fullName evidence="2">Nitrate reductase subunit alpha</fullName>
    </submittedName>
</protein>
<dbReference type="Gene3D" id="3.40.50.12440">
    <property type="match status" value="1"/>
</dbReference>
<dbReference type="Proteomes" id="UP000261325">
    <property type="component" value="Unassembled WGS sequence"/>
</dbReference>
<accession>A0A3B8WHV8</accession>
<evidence type="ECO:0000313" key="3">
    <source>
        <dbReference type="Proteomes" id="UP000261325"/>
    </source>
</evidence>
<proteinExistence type="predicted"/>
<feature type="non-terminal residue" evidence="2">
    <location>
        <position position="1"/>
    </location>
</feature>
<organism evidence="2 3">
    <name type="scientific">Marinobacter nauticus</name>
    <name type="common">Marinobacter hydrocarbonoclasticus</name>
    <name type="synonym">Marinobacter aquaeolei</name>
    <dbReference type="NCBI Taxonomy" id="2743"/>
    <lineage>
        <taxon>Bacteria</taxon>
        <taxon>Pseudomonadati</taxon>
        <taxon>Pseudomonadota</taxon>
        <taxon>Gammaproteobacteria</taxon>
        <taxon>Pseudomonadales</taxon>
        <taxon>Marinobacteraceae</taxon>
        <taxon>Marinobacter</taxon>
    </lineage>
</organism>
<comment type="caution">
    <text evidence="2">The sequence shown here is derived from an EMBL/GenBank/DDBJ whole genome shotgun (WGS) entry which is preliminary data.</text>
</comment>